<evidence type="ECO:0000313" key="3">
    <source>
        <dbReference type="Proteomes" id="UP000286097"/>
    </source>
</evidence>
<organism evidence="2 3">
    <name type="scientific">Peronospora effusa</name>
    <dbReference type="NCBI Taxonomy" id="542832"/>
    <lineage>
        <taxon>Eukaryota</taxon>
        <taxon>Sar</taxon>
        <taxon>Stramenopiles</taxon>
        <taxon>Oomycota</taxon>
        <taxon>Peronosporomycetes</taxon>
        <taxon>Peronosporales</taxon>
        <taxon>Peronosporaceae</taxon>
        <taxon>Peronospora</taxon>
    </lineage>
</organism>
<proteinExistence type="predicted"/>
<evidence type="ECO:0000313" key="2">
    <source>
        <dbReference type="EMBL" id="RQM18418.1"/>
    </source>
</evidence>
<gene>
    <name evidence="2" type="ORF">DD237_000846</name>
</gene>
<dbReference type="EMBL" id="QKXF01000065">
    <property type="protein sequence ID" value="RQM18418.1"/>
    <property type="molecule type" value="Genomic_DNA"/>
</dbReference>
<sequence>MELTLQNADVLWLAQPLEKQTGILHGPLASHLTVLLPSAKDQDVEVSLPCNISIPPEELTTENKTSLLDQHVKFKLLDGVEIVATHVMKLRECIPVLTEGSVHWTQPVLHKDMMWNVEICIYVKTDRRPRALISRAIAVKNGARNVAQKLSLSKKKLVVGLLPAVVSCILGALGTSPIWLPLTLLVGVMGFPIWFVASVAMSLVTVFAAISAVLALKVVRSERVKGACQHFLTSQQGQLLLFQGMPGEEALSPSVLSERAKKFVLESPSRKLVASLVIDFVGNATFVVPVIGELADIFWAPVSSRMVHTLYKESSPHARYLGFLEEVLPFTDIIPTATLAWMKENLSTSELRKMLTLTKSRKQE</sequence>
<evidence type="ECO:0000256" key="1">
    <source>
        <dbReference type="SAM" id="Phobius"/>
    </source>
</evidence>
<keyword evidence="1" id="KW-1133">Transmembrane helix</keyword>
<keyword evidence="1" id="KW-0472">Membrane</keyword>
<dbReference type="AlphaFoldDB" id="A0A3R7XMK6"/>
<accession>A0A3R7XMK6</accession>
<dbReference type="VEuPathDB" id="FungiDB:DD237_000846"/>
<name>A0A3R7XMK6_9STRA</name>
<reference evidence="2 3" key="1">
    <citation type="submission" date="2018-06" db="EMBL/GenBank/DDBJ databases">
        <title>Comparative genomics of downy mildews reveals potential adaptations to biotrophy.</title>
        <authorList>
            <person name="Fletcher K."/>
            <person name="Klosterman S.J."/>
            <person name="Derevnina L."/>
            <person name="Martin F."/>
            <person name="Koike S."/>
            <person name="Reyes Chin-Wo S."/>
            <person name="Mou B."/>
            <person name="Michelmore R."/>
        </authorList>
    </citation>
    <scope>NUCLEOTIDE SEQUENCE [LARGE SCALE GENOMIC DNA]</scope>
    <source>
        <strain evidence="2 3">R13</strain>
    </source>
</reference>
<protein>
    <submittedName>
        <fullName evidence="2">Uncharacterized protein</fullName>
    </submittedName>
</protein>
<feature type="transmembrane region" description="Helical" evidence="1">
    <location>
        <begin position="157"/>
        <end position="179"/>
    </location>
</feature>
<keyword evidence="1" id="KW-0812">Transmembrane</keyword>
<dbReference type="Proteomes" id="UP000286097">
    <property type="component" value="Unassembled WGS sequence"/>
</dbReference>
<feature type="transmembrane region" description="Helical" evidence="1">
    <location>
        <begin position="191"/>
        <end position="216"/>
    </location>
</feature>
<comment type="caution">
    <text evidence="2">The sequence shown here is derived from an EMBL/GenBank/DDBJ whole genome shotgun (WGS) entry which is preliminary data.</text>
</comment>